<accession>A0A9W6Y409</accession>
<dbReference type="PROSITE" id="PS00141">
    <property type="entry name" value="ASP_PROTEASE"/>
    <property type="match status" value="1"/>
</dbReference>
<dbReference type="GO" id="GO:0004190">
    <property type="term" value="F:aspartic-type endopeptidase activity"/>
    <property type="evidence" value="ECO:0007669"/>
    <property type="project" value="InterPro"/>
</dbReference>
<dbReference type="CDD" id="cd00303">
    <property type="entry name" value="retropepsin_like"/>
    <property type="match status" value="1"/>
</dbReference>
<gene>
    <name evidence="2" type="ORF">Pfra01_002138000</name>
</gene>
<evidence type="ECO:0000313" key="3">
    <source>
        <dbReference type="Proteomes" id="UP001165121"/>
    </source>
</evidence>
<proteinExistence type="predicted"/>
<comment type="caution">
    <text evidence="2">The sequence shown here is derived from an EMBL/GenBank/DDBJ whole genome shotgun (WGS) entry which is preliminary data.</text>
</comment>
<dbReference type="PANTHER" id="PTHR15503:SF22">
    <property type="entry name" value="TRANSPOSON TY3-I GAG POLYPROTEIN"/>
    <property type="match status" value="1"/>
</dbReference>
<evidence type="ECO:0000256" key="1">
    <source>
        <dbReference type="SAM" id="MobiDB-lite"/>
    </source>
</evidence>
<evidence type="ECO:0000313" key="2">
    <source>
        <dbReference type="EMBL" id="GMF52311.1"/>
    </source>
</evidence>
<dbReference type="OrthoDB" id="129546at2759"/>
<sequence>MEESAMQHVDGAQQLFASIAAMMREQQQQQQPIPAQQPEMREFRAEGISMPKFGGKKDEDVADFMFSAKLYFESKNIPYGANSPQQRPLSLLVVSLHGPVAAWYRMCRMRATPCTLPRIWRSCFLMSSRPDGQEHLRDQLLKLKQSNFSCLEVYVSAFRGIICKVEDMSDIDKVMHFQKGLVTEIKQNQASSVPNYHGDYLFCTTLRSNTSRCIEKSRTHPAEYNLYSCGRPDADGNRSFQRLVEGEQSEDVGVERVQFNMVSVDTSMTSPKELLRFDGLMNGQPIRILIDSGADKNIVRPDLARNGIAATKVNAERFGGTMTPARVARRCCETVSFGGNSFVDVFNLIIDWHSGTLHFNKWRLVMDGRELYNTPRSCSMYPAQLHVRDIWQHDPTMTKESAGQQTASLAYFHVPLSSAVVTPAQHPRDRAVGSALYTVSADEFGTKLQADAYLEVYNVTLKTTPQRKSVPPQFQVIITEFADGFPNELPPELPPSRSIEHEVILMPGAKPSNRGPFRLSKVEQEA</sequence>
<reference evidence="2" key="1">
    <citation type="submission" date="2023-04" db="EMBL/GenBank/DDBJ databases">
        <title>Phytophthora fragariaefolia NBRC 109709.</title>
        <authorList>
            <person name="Ichikawa N."/>
            <person name="Sato H."/>
            <person name="Tonouchi N."/>
        </authorList>
    </citation>
    <scope>NUCLEOTIDE SEQUENCE</scope>
    <source>
        <strain evidence="2">NBRC 109709</strain>
    </source>
</reference>
<dbReference type="Proteomes" id="UP001165121">
    <property type="component" value="Unassembled WGS sequence"/>
</dbReference>
<dbReference type="InterPro" id="IPR021109">
    <property type="entry name" value="Peptidase_aspartic_dom_sf"/>
</dbReference>
<dbReference type="PANTHER" id="PTHR15503">
    <property type="entry name" value="LDOC1 RELATED"/>
    <property type="match status" value="1"/>
</dbReference>
<dbReference type="SUPFAM" id="SSF50630">
    <property type="entry name" value="Acid proteases"/>
    <property type="match status" value="1"/>
</dbReference>
<keyword evidence="3" id="KW-1185">Reference proteome</keyword>
<protein>
    <submittedName>
        <fullName evidence="2">Unnamed protein product</fullName>
    </submittedName>
</protein>
<organism evidence="2 3">
    <name type="scientific">Phytophthora fragariaefolia</name>
    <dbReference type="NCBI Taxonomy" id="1490495"/>
    <lineage>
        <taxon>Eukaryota</taxon>
        <taxon>Sar</taxon>
        <taxon>Stramenopiles</taxon>
        <taxon>Oomycota</taxon>
        <taxon>Peronosporomycetes</taxon>
        <taxon>Peronosporales</taxon>
        <taxon>Peronosporaceae</taxon>
        <taxon>Phytophthora</taxon>
    </lineage>
</organism>
<name>A0A9W6Y409_9STRA</name>
<feature type="region of interest" description="Disordered" evidence="1">
    <location>
        <begin position="507"/>
        <end position="526"/>
    </location>
</feature>
<dbReference type="InterPro" id="IPR001969">
    <property type="entry name" value="Aspartic_peptidase_AS"/>
</dbReference>
<dbReference type="EMBL" id="BSXT01003074">
    <property type="protein sequence ID" value="GMF52311.1"/>
    <property type="molecule type" value="Genomic_DNA"/>
</dbReference>
<dbReference type="AlphaFoldDB" id="A0A9W6Y409"/>
<dbReference type="InterPro" id="IPR032567">
    <property type="entry name" value="RTL1-rel"/>
</dbReference>
<dbReference type="GO" id="GO:0006508">
    <property type="term" value="P:proteolysis"/>
    <property type="evidence" value="ECO:0007669"/>
    <property type="project" value="InterPro"/>
</dbReference>